<accession>F8JZW6</accession>
<dbReference type="KEGG" id="scy:SCATT_11810"/>
<keyword evidence="3" id="KW-1185">Reference proteome</keyword>
<dbReference type="KEGG" id="sct:SCAT_1182"/>
<sequence>MGKRGKNQKQERRRPAARGTASAMESPTATAVLESRDEPAAAGAEPVSRKRRKSFGHN</sequence>
<dbReference type="RefSeq" id="WP_014141940.1">
    <property type="nucleotide sequence ID" value="NC_016111.1"/>
</dbReference>
<organism evidence="2 3">
    <name type="scientific">Streptantibioticus cattleyicolor (strain ATCC 35852 / DSM 46488 / JCM 4925 / NBRC 14057 / NRRL 8057)</name>
    <name type="common">Streptomyces cattleya</name>
    <dbReference type="NCBI Taxonomy" id="1003195"/>
    <lineage>
        <taxon>Bacteria</taxon>
        <taxon>Bacillati</taxon>
        <taxon>Actinomycetota</taxon>
        <taxon>Actinomycetes</taxon>
        <taxon>Kitasatosporales</taxon>
        <taxon>Streptomycetaceae</taxon>
        <taxon>Streptantibioticus</taxon>
    </lineage>
</organism>
<evidence type="ECO:0000313" key="3">
    <source>
        <dbReference type="Proteomes" id="UP000007842"/>
    </source>
</evidence>
<evidence type="ECO:0000256" key="1">
    <source>
        <dbReference type="SAM" id="MobiDB-lite"/>
    </source>
</evidence>
<dbReference type="HOGENOM" id="CLU_2977197_0_0_11"/>
<dbReference type="Proteomes" id="UP000007842">
    <property type="component" value="Chromosome"/>
</dbReference>
<proteinExistence type="predicted"/>
<dbReference type="AlphaFoldDB" id="F8JZW6"/>
<feature type="compositionally biased region" description="Basic residues" evidence="1">
    <location>
        <begin position="49"/>
        <end position="58"/>
    </location>
</feature>
<reference evidence="3" key="1">
    <citation type="submission" date="2011-12" db="EMBL/GenBank/DDBJ databases">
        <title>Complete genome sequence of Streptomyces cattleya strain DSM 46488.</title>
        <authorList>
            <person name="Ou H.-Y."/>
            <person name="Li P."/>
            <person name="Zhao C."/>
            <person name="O'Hagan D."/>
            <person name="Deng Z."/>
        </authorList>
    </citation>
    <scope>NUCLEOTIDE SEQUENCE [LARGE SCALE GENOMIC DNA]</scope>
    <source>
        <strain evidence="3">ATCC 35852 / DSM 46488 / JCM 4925 / NBRC 14057 / NRRL 8057</strain>
    </source>
</reference>
<feature type="region of interest" description="Disordered" evidence="1">
    <location>
        <begin position="1"/>
        <end position="58"/>
    </location>
</feature>
<gene>
    <name evidence="2" type="ordered locus">SCATT_11810</name>
</gene>
<evidence type="ECO:0000313" key="2">
    <source>
        <dbReference type="EMBL" id="AEW93552.1"/>
    </source>
</evidence>
<protein>
    <submittedName>
        <fullName evidence="2">Uncharacterized protein</fullName>
    </submittedName>
</protein>
<dbReference type="PATRIC" id="fig|1003195.11.peg.2768"/>
<dbReference type="EMBL" id="CP003219">
    <property type="protein sequence ID" value="AEW93552.1"/>
    <property type="molecule type" value="Genomic_DNA"/>
</dbReference>
<accession>G8WRH5</accession>
<name>F8JZW6_STREN</name>